<feature type="chain" id="PRO_5022886305" evidence="1">
    <location>
        <begin position="23"/>
        <end position="364"/>
    </location>
</feature>
<proteinExistence type="predicted"/>
<dbReference type="SUPFAM" id="SSF69318">
    <property type="entry name" value="Integrin alpha N-terminal domain"/>
    <property type="match status" value="1"/>
</dbReference>
<sequence length="364" mass="39369">MKQMITLASVCLMMVGASSVSAQTVYDLPSKAAPVMVHDGSGVVFLGKDASVYRVFSWNASKKADFDLLMTDIDGDGKPNVVGAGKPTFVLNHDADPMWYLDKGCDQVIVQDFAADNKQDLMCLNGNDLTIYTHDGQLIWKARMNTRLGACKAADINGDLKADIECQLGKNKFTRFDGAQGQVLAESTDTSEIEETVYTKTTPVESTEEGTLLKKDLDGDGTEETISVSKKEIVVSGKEGEPKKFSTNTKKYKRVPVADLKSVMANGFEDNEAAQKVVTDLNDKLANCYASQVRKNQFAGQGDVLLEVKVGAKSKVEDVSLLHSGLADQGVAKCAIGVLKKGKYPASEAGGKLNIRMFYTFADK</sequence>
<reference evidence="2 3" key="1">
    <citation type="submission" date="2019-08" db="EMBL/GenBank/DDBJ databases">
        <authorList>
            <person name="Liang Q."/>
        </authorList>
    </citation>
    <scope>NUCLEOTIDE SEQUENCE [LARGE SCALE GENOMIC DNA]</scope>
    <source>
        <strain evidence="2 3">V1718</strain>
    </source>
</reference>
<accession>A0A5B8XV56</accession>
<dbReference type="InterPro" id="IPR049806">
    <property type="entry name" value="MasK-like_C"/>
</dbReference>
<evidence type="ECO:0000313" key="2">
    <source>
        <dbReference type="EMBL" id="QED27616.1"/>
    </source>
</evidence>
<name>A0A5B8XV56_9DELT</name>
<gene>
    <name evidence="2" type="ORF">FRD01_10265</name>
</gene>
<feature type="signal peptide" evidence="1">
    <location>
        <begin position="1"/>
        <end position="22"/>
    </location>
</feature>
<dbReference type="KEGG" id="bbae:FRD01_10265"/>
<keyword evidence="3" id="KW-1185">Reference proteome</keyword>
<protein>
    <submittedName>
        <fullName evidence="2">AgmX/PglI C-terminal domain-containing protein</fullName>
    </submittedName>
</protein>
<keyword evidence="1" id="KW-0732">Signal</keyword>
<dbReference type="EMBL" id="CP042467">
    <property type="protein sequence ID" value="QED27616.1"/>
    <property type="molecule type" value="Genomic_DNA"/>
</dbReference>
<dbReference type="AlphaFoldDB" id="A0A5B8XV56"/>
<dbReference type="OrthoDB" id="5486276at2"/>
<dbReference type="InterPro" id="IPR028994">
    <property type="entry name" value="Integrin_alpha_N"/>
</dbReference>
<dbReference type="RefSeq" id="WP_146959310.1">
    <property type="nucleotide sequence ID" value="NZ_CP042467.1"/>
</dbReference>
<evidence type="ECO:0000313" key="3">
    <source>
        <dbReference type="Proteomes" id="UP000321595"/>
    </source>
</evidence>
<evidence type="ECO:0000256" key="1">
    <source>
        <dbReference type="SAM" id="SignalP"/>
    </source>
</evidence>
<dbReference type="NCBIfam" id="NF033768">
    <property type="entry name" value="myxo_SS_tail"/>
    <property type="match status" value="1"/>
</dbReference>
<organism evidence="2 3">
    <name type="scientific">Microvenator marinus</name>
    <dbReference type="NCBI Taxonomy" id="2600177"/>
    <lineage>
        <taxon>Bacteria</taxon>
        <taxon>Deltaproteobacteria</taxon>
        <taxon>Bradymonadales</taxon>
        <taxon>Microvenatoraceae</taxon>
        <taxon>Microvenator</taxon>
    </lineage>
</organism>
<dbReference type="Proteomes" id="UP000321595">
    <property type="component" value="Chromosome"/>
</dbReference>